<dbReference type="PANTHER" id="PTHR37089">
    <property type="entry name" value="PROTEIN U-RELATED"/>
    <property type="match status" value="1"/>
</dbReference>
<dbReference type="InterPro" id="IPR007893">
    <property type="entry name" value="Spore_coat_U/FanG"/>
</dbReference>
<sequence>MKLKLWLLLAAMLLSPGISHAVSCSLSNVSSVNFASVNPFATTGPTTSMTFNYSCAKELGDVLAGINLCFNIGNSSVSNQIATRTMSSAGPPASILNYQLYQNAGNTVVWGSQYQTGTTFPMIQLSLLNLTPVTGSLTVYAQVPTPQTTPVPGSFNDSYTAASAIVTMNIGLVFPPTTCGTTVAATFPFNVTATVMKQCNISYTNNVNFGSVNTNQTNITAFNTLGVACSNNTPYTIGLIPSNNNTEGNGVMKGTGSNTDSVPYQLRSTTGPTGTIWGNTAQNSVAGTGTGSTISYTVYGTAPGVNYTPDNYSDTVTVNVTY</sequence>
<keyword evidence="3" id="KW-0946">Virion</keyword>
<feature type="domain" description="Spore coat protein U/FanG" evidence="2">
    <location>
        <begin position="21"/>
        <end position="161"/>
    </location>
</feature>
<dbReference type="InterPro" id="IPR053167">
    <property type="entry name" value="Spore_coat_component"/>
</dbReference>
<name>A0A702DF82_SALDZ</name>
<protein>
    <submittedName>
        <fullName evidence="3">Spore coat protein U</fullName>
    </submittedName>
</protein>
<dbReference type="SMART" id="SM00972">
    <property type="entry name" value="SCPU"/>
    <property type="match status" value="2"/>
</dbReference>
<proteinExistence type="predicted"/>
<comment type="caution">
    <text evidence="3">The sequence shown here is derived from an EMBL/GenBank/DDBJ whole genome shotgun (WGS) entry which is preliminary data.</text>
</comment>
<accession>A0A702DF82</accession>
<keyword evidence="1" id="KW-0732">Signal</keyword>
<dbReference type="EMBL" id="DAAMIJ010000067">
    <property type="protein sequence ID" value="HAC6771433.1"/>
    <property type="molecule type" value="Genomic_DNA"/>
</dbReference>
<evidence type="ECO:0000259" key="2">
    <source>
        <dbReference type="Pfam" id="PF05229"/>
    </source>
</evidence>
<reference evidence="3" key="2">
    <citation type="submission" date="2018-07" db="EMBL/GenBank/DDBJ databases">
        <authorList>
            <consortium name="NCBI Pathogen Detection Project"/>
        </authorList>
    </citation>
    <scope>NUCLEOTIDE SEQUENCE</scope>
    <source>
        <strain evidence="3">11-3796</strain>
    </source>
</reference>
<feature type="chain" id="PRO_5028346365" evidence="1">
    <location>
        <begin position="22"/>
        <end position="322"/>
    </location>
</feature>
<evidence type="ECO:0000256" key="1">
    <source>
        <dbReference type="SAM" id="SignalP"/>
    </source>
</evidence>
<dbReference type="AlphaFoldDB" id="A0A702DF82"/>
<dbReference type="Pfam" id="PF05229">
    <property type="entry name" value="SCPU"/>
    <property type="match status" value="2"/>
</dbReference>
<evidence type="ECO:0000313" key="3">
    <source>
        <dbReference type="EMBL" id="HAC6771433.1"/>
    </source>
</evidence>
<feature type="domain" description="Spore coat protein U/FanG" evidence="2">
    <location>
        <begin position="186"/>
        <end position="318"/>
    </location>
</feature>
<gene>
    <name evidence="3" type="ORF">G0D72_20640</name>
</gene>
<organism evidence="3">
    <name type="scientific">Salmonella diarizonae</name>
    <dbReference type="NCBI Taxonomy" id="59204"/>
    <lineage>
        <taxon>Bacteria</taxon>
        <taxon>Pseudomonadati</taxon>
        <taxon>Pseudomonadota</taxon>
        <taxon>Gammaproteobacteria</taxon>
        <taxon>Enterobacterales</taxon>
        <taxon>Enterobacteriaceae</taxon>
        <taxon>Salmonella</taxon>
    </lineage>
</organism>
<reference evidence="3" key="1">
    <citation type="journal article" date="2018" name="Genome Biol.">
        <title>SKESA: strategic k-mer extension for scrupulous assemblies.</title>
        <authorList>
            <person name="Souvorov A."/>
            <person name="Agarwala R."/>
            <person name="Lipman D.J."/>
        </authorList>
    </citation>
    <scope>NUCLEOTIDE SEQUENCE</scope>
    <source>
        <strain evidence="3">11-3796</strain>
    </source>
</reference>
<keyword evidence="3" id="KW-0167">Capsid protein</keyword>
<feature type="signal peptide" evidence="1">
    <location>
        <begin position="1"/>
        <end position="21"/>
    </location>
</feature>